<evidence type="ECO:0000259" key="10">
    <source>
        <dbReference type="PROSITE" id="PS50885"/>
    </source>
</evidence>
<dbReference type="InterPro" id="IPR029787">
    <property type="entry name" value="Nucleotide_cyclase"/>
</dbReference>
<sequence>MLTHLRKNLNRHIQVLMALLVILTALPIGFLWHQSAERIVHNTIENIYKYASQSVISHLDDFLTQANKVYTHQERIQAELSTIINDRKALLSHLTNVLNHHDDIDYFYFANTDGGLVSVGHQSDDLYYLIESETGNAGQLSRFESDYNGIKGTFIETTAGFDAREKMWYQDATKVNQPVWSKIYAGAFDPTLLGITLSKAQRGLNGELLGVWGLDLTLNTVIQELYKSKLSRHGDVVLFYKNNIILASTSKKHAVHTGKLKSINHANTPILDKLIRLDSNQGNNLILIDHDGKQWAGFIADYSLAQVDEVKIAFYSPMSDFAPELKVAQNVAILLTLVLMFIAIMLGKKAARQISQPIQALTHAAEQISRGHWGSKITITRDDELGTLAESFNKMQCNLEKTIFKLDNEQQETTRLNALLAIQNQELEERVEERTHALKTANSKLHQMAYFDALTGIANRRYFWQQLDDKCTESSGWLLILDIDNFKQINDAFGHIEGDNILKHFTAVCLGVLPEQCLFGRIGGEEFAMWLNDMPRACIEELTDELVSTLASTPYINDGTTVTISTSIGACRCFSQPQKAYAIADKLLYEAKHRGKNRAVIEPTTSGNCT</sequence>
<dbReference type="InterPro" id="IPR050469">
    <property type="entry name" value="Diguanylate_Cyclase"/>
</dbReference>
<protein>
    <recommendedName>
        <fullName evidence="2">diguanylate cyclase</fullName>
        <ecNumber evidence="2">2.7.7.65</ecNumber>
    </recommendedName>
</protein>
<evidence type="ECO:0000256" key="6">
    <source>
        <dbReference type="ARBA" id="ARBA00023136"/>
    </source>
</evidence>
<dbReference type="InterPro" id="IPR000160">
    <property type="entry name" value="GGDEF_dom"/>
</dbReference>
<dbReference type="CDD" id="cd06225">
    <property type="entry name" value="HAMP"/>
    <property type="match status" value="1"/>
</dbReference>
<gene>
    <name evidence="12" type="ORF">C9I99_07355</name>
</gene>
<feature type="coiled-coil region" evidence="8">
    <location>
        <begin position="406"/>
        <end position="444"/>
    </location>
</feature>
<keyword evidence="6 9" id="KW-0472">Membrane</keyword>
<dbReference type="SMART" id="SM00304">
    <property type="entry name" value="HAMP"/>
    <property type="match status" value="1"/>
</dbReference>
<evidence type="ECO:0000313" key="12">
    <source>
        <dbReference type="EMBL" id="PSU34890.1"/>
    </source>
</evidence>
<dbReference type="GO" id="GO:0005886">
    <property type="term" value="C:plasma membrane"/>
    <property type="evidence" value="ECO:0007669"/>
    <property type="project" value="UniProtKB-SubCell"/>
</dbReference>
<evidence type="ECO:0000259" key="11">
    <source>
        <dbReference type="PROSITE" id="PS50887"/>
    </source>
</evidence>
<comment type="catalytic activity">
    <reaction evidence="7">
        <text>2 GTP = 3',3'-c-di-GMP + 2 diphosphate</text>
        <dbReference type="Rhea" id="RHEA:24898"/>
        <dbReference type="ChEBI" id="CHEBI:33019"/>
        <dbReference type="ChEBI" id="CHEBI:37565"/>
        <dbReference type="ChEBI" id="CHEBI:58805"/>
        <dbReference type="EC" id="2.7.7.65"/>
    </reaction>
</comment>
<name>A0A2T3J1H4_9GAMM</name>
<dbReference type="Gene3D" id="3.30.70.270">
    <property type="match status" value="1"/>
</dbReference>
<evidence type="ECO:0000256" key="7">
    <source>
        <dbReference type="ARBA" id="ARBA00034247"/>
    </source>
</evidence>
<evidence type="ECO:0000256" key="2">
    <source>
        <dbReference type="ARBA" id="ARBA00012528"/>
    </source>
</evidence>
<keyword evidence="5 9" id="KW-1133">Transmembrane helix</keyword>
<dbReference type="AlphaFoldDB" id="A0A2T3J1H4"/>
<dbReference type="GO" id="GO:0043709">
    <property type="term" value="P:cell adhesion involved in single-species biofilm formation"/>
    <property type="evidence" value="ECO:0007669"/>
    <property type="project" value="TreeGrafter"/>
</dbReference>
<proteinExistence type="predicted"/>
<dbReference type="Pfam" id="PF02743">
    <property type="entry name" value="dCache_1"/>
    <property type="match status" value="1"/>
</dbReference>
<keyword evidence="8" id="KW-0175">Coiled coil</keyword>
<evidence type="ECO:0000313" key="13">
    <source>
        <dbReference type="Proteomes" id="UP000241222"/>
    </source>
</evidence>
<organism evidence="12 13">
    <name type="scientific">Photobacterium lutimaris</name>
    <dbReference type="NCBI Taxonomy" id="388278"/>
    <lineage>
        <taxon>Bacteria</taxon>
        <taxon>Pseudomonadati</taxon>
        <taxon>Pseudomonadota</taxon>
        <taxon>Gammaproteobacteria</taxon>
        <taxon>Vibrionales</taxon>
        <taxon>Vibrionaceae</taxon>
        <taxon>Photobacterium</taxon>
    </lineage>
</organism>
<keyword evidence="13" id="KW-1185">Reference proteome</keyword>
<feature type="domain" description="GGDEF" evidence="11">
    <location>
        <begin position="474"/>
        <end position="604"/>
    </location>
</feature>
<accession>A0A2T3J1H4</accession>
<dbReference type="SUPFAM" id="SSF158472">
    <property type="entry name" value="HAMP domain-like"/>
    <property type="match status" value="1"/>
</dbReference>
<dbReference type="InterPro" id="IPR033479">
    <property type="entry name" value="dCache_1"/>
</dbReference>
<evidence type="ECO:0000256" key="3">
    <source>
        <dbReference type="ARBA" id="ARBA00022475"/>
    </source>
</evidence>
<dbReference type="PROSITE" id="PS50887">
    <property type="entry name" value="GGDEF"/>
    <property type="match status" value="1"/>
</dbReference>
<reference evidence="12 13" key="1">
    <citation type="submission" date="2018-03" db="EMBL/GenBank/DDBJ databases">
        <title>Whole genome sequencing of Histamine producing bacteria.</title>
        <authorList>
            <person name="Butler K."/>
        </authorList>
    </citation>
    <scope>NUCLEOTIDE SEQUENCE [LARGE SCALE GENOMIC DNA]</scope>
    <source>
        <strain evidence="12 13">JCM 13586</strain>
    </source>
</reference>
<dbReference type="PROSITE" id="PS50885">
    <property type="entry name" value="HAMP"/>
    <property type="match status" value="1"/>
</dbReference>
<dbReference type="GO" id="GO:1902201">
    <property type="term" value="P:negative regulation of bacterial-type flagellum-dependent cell motility"/>
    <property type="evidence" value="ECO:0007669"/>
    <property type="project" value="TreeGrafter"/>
</dbReference>
<evidence type="ECO:0000256" key="4">
    <source>
        <dbReference type="ARBA" id="ARBA00022692"/>
    </source>
</evidence>
<dbReference type="NCBIfam" id="TIGR00254">
    <property type="entry name" value="GGDEF"/>
    <property type="match status" value="1"/>
</dbReference>
<dbReference type="Pfam" id="PF00672">
    <property type="entry name" value="HAMP"/>
    <property type="match status" value="1"/>
</dbReference>
<feature type="domain" description="HAMP" evidence="10">
    <location>
        <begin position="352"/>
        <end position="404"/>
    </location>
</feature>
<dbReference type="OrthoDB" id="8572793at2"/>
<keyword evidence="3" id="KW-1003">Cell membrane</keyword>
<keyword evidence="4 9" id="KW-0812">Transmembrane</keyword>
<dbReference type="EC" id="2.7.7.65" evidence="2"/>
<dbReference type="Gene3D" id="6.10.340.10">
    <property type="match status" value="1"/>
</dbReference>
<dbReference type="Pfam" id="PF00990">
    <property type="entry name" value="GGDEF"/>
    <property type="match status" value="1"/>
</dbReference>
<evidence type="ECO:0000256" key="5">
    <source>
        <dbReference type="ARBA" id="ARBA00022989"/>
    </source>
</evidence>
<evidence type="ECO:0000256" key="8">
    <source>
        <dbReference type="SAM" id="Coils"/>
    </source>
</evidence>
<dbReference type="Gene3D" id="3.30.450.20">
    <property type="entry name" value="PAS domain"/>
    <property type="match status" value="2"/>
</dbReference>
<evidence type="ECO:0000256" key="9">
    <source>
        <dbReference type="SAM" id="Phobius"/>
    </source>
</evidence>
<dbReference type="CDD" id="cd01949">
    <property type="entry name" value="GGDEF"/>
    <property type="match status" value="1"/>
</dbReference>
<comment type="subcellular location">
    <subcellularLocation>
        <location evidence="1">Cell membrane</location>
        <topology evidence="1">Multi-pass membrane protein</topology>
    </subcellularLocation>
</comment>
<dbReference type="PANTHER" id="PTHR45138">
    <property type="entry name" value="REGULATORY COMPONENTS OF SENSORY TRANSDUCTION SYSTEM"/>
    <property type="match status" value="1"/>
</dbReference>
<dbReference type="GO" id="GO:0052621">
    <property type="term" value="F:diguanylate cyclase activity"/>
    <property type="evidence" value="ECO:0007669"/>
    <property type="project" value="UniProtKB-EC"/>
</dbReference>
<dbReference type="EMBL" id="PYMH01000002">
    <property type="protein sequence ID" value="PSU34890.1"/>
    <property type="molecule type" value="Genomic_DNA"/>
</dbReference>
<dbReference type="GO" id="GO:0007165">
    <property type="term" value="P:signal transduction"/>
    <property type="evidence" value="ECO:0007669"/>
    <property type="project" value="InterPro"/>
</dbReference>
<dbReference type="PANTHER" id="PTHR45138:SF9">
    <property type="entry name" value="DIGUANYLATE CYCLASE DGCM-RELATED"/>
    <property type="match status" value="1"/>
</dbReference>
<dbReference type="SMART" id="SM00267">
    <property type="entry name" value="GGDEF"/>
    <property type="match status" value="1"/>
</dbReference>
<comment type="caution">
    <text evidence="12">The sequence shown here is derived from an EMBL/GenBank/DDBJ whole genome shotgun (WGS) entry which is preliminary data.</text>
</comment>
<evidence type="ECO:0000256" key="1">
    <source>
        <dbReference type="ARBA" id="ARBA00004651"/>
    </source>
</evidence>
<dbReference type="Proteomes" id="UP000241222">
    <property type="component" value="Unassembled WGS sequence"/>
</dbReference>
<feature type="transmembrane region" description="Helical" evidence="9">
    <location>
        <begin position="12"/>
        <end position="32"/>
    </location>
</feature>
<dbReference type="InterPro" id="IPR043128">
    <property type="entry name" value="Rev_trsase/Diguanyl_cyclase"/>
</dbReference>
<dbReference type="InterPro" id="IPR003660">
    <property type="entry name" value="HAMP_dom"/>
</dbReference>
<dbReference type="SUPFAM" id="SSF55073">
    <property type="entry name" value="Nucleotide cyclase"/>
    <property type="match status" value="1"/>
</dbReference>